<dbReference type="InterPro" id="IPR017455">
    <property type="entry name" value="Znf_FYVE-rel"/>
</dbReference>
<dbReference type="OrthoDB" id="660555at2759"/>
<dbReference type="SUPFAM" id="SSF57903">
    <property type="entry name" value="FYVE/PHD zinc finger"/>
    <property type="match status" value="1"/>
</dbReference>
<keyword evidence="2 4" id="KW-0863">Zinc-finger</keyword>
<evidence type="ECO:0000256" key="2">
    <source>
        <dbReference type="ARBA" id="ARBA00022771"/>
    </source>
</evidence>
<evidence type="ECO:0000313" key="6">
    <source>
        <dbReference type="EMBL" id="CEG40707.1"/>
    </source>
</evidence>
<dbReference type="STRING" id="4781.A0A0N7L577"/>
<dbReference type="GO" id="GO:0008270">
    <property type="term" value="F:zinc ion binding"/>
    <property type="evidence" value="ECO:0007669"/>
    <property type="project" value="UniProtKB-KW"/>
</dbReference>
<reference evidence="7" key="1">
    <citation type="submission" date="2014-09" db="EMBL/GenBank/DDBJ databases">
        <authorList>
            <person name="Sharma Rahul"/>
            <person name="Thines Marco"/>
        </authorList>
    </citation>
    <scope>NUCLEOTIDE SEQUENCE [LARGE SCALE GENOMIC DNA]</scope>
</reference>
<accession>A0A0N7L577</accession>
<dbReference type="GeneID" id="36405946"/>
<evidence type="ECO:0000256" key="4">
    <source>
        <dbReference type="PROSITE-ProRule" id="PRU00091"/>
    </source>
</evidence>
<dbReference type="PROSITE" id="PS50178">
    <property type="entry name" value="ZF_FYVE"/>
    <property type="match status" value="1"/>
</dbReference>
<protein>
    <submittedName>
        <fullName evidence="6">Run and fyve domain-containing protein 1</fullName>
    </submittedName>
</protein>
<dbReference type="InterPro" id="IPR011011">
    <property type="entry name" value="Znf_FYVE_PHD"/>
</dbReference>
<feature type="domain" description="FYVE-type" evidence="5">
    <location>
        <begin position="37"/>
        <end position="90"/>
    </location>
</feature>
<keyword evidence="1" id="KW-0479">Metal-binding</keyword>
<dbReference type="InterPro" id="IPR000306">
    <property type="entry name" value="Znf_FYVE"/>
</dbReference>
<dbReference type="Gene3D" id="3.30.40.10">
    <property type="entry name" value="Zinc/RING finger domain, C3HC4 (zinc finger)"/>
    <property type="match status" value="1"/>
</dbReference>
<evidence type="ECO:0000313" key="7">
    <source>
        <dbReference type="Proteomes" id="UP000054928"/>
    </source>
</evidence>
<dbReference type="EMBL" id="CCYD01000523">
    <property type="protein sequence ID" value="CEG40707.1"/>
    <property type="molecule type" value="Genomic_DNA"/>
</dbReference>
<keyword evidence="7" id="KW-1185">Reference proteome</keyword>
<dbReference type="AlphaFoldDB" id="A0A0N7L577"/>
<dbReference type="Proteomes" id="UP000054928">
    <property type="component" value="Unassembled WGS sequence"/>
</dbReference>
<dbReference type="InterPro" id="IPR052113">
    <property type="entry name" value="FYVE-type_Zinc_Finger"/>
</dbReference>
<keyword evidence="3" id="KW-0862">Zinc</keyword>
<dbReference type="InterPro" id="IPR013083">
    <property type="entry name" value="Znf_RING/FYVE/PHD"/>
</dbReference>
<evidence type="ECO:0000256" key="3">
    <source>
        <dbReference type="ARBA" id="ARBA00022833"/>
    </source>
</evidence>
<dbReference type="RefSeq" id="XP_024577076.1">
    <property type="nucleotide sequence ID" value="XM_024726395.1"/>
</dbReference>
<dbReference type="PANTHER" id="PTHR39490">
    <property type="entry name" value="ARRESTIN DOMAIN-CONTAINING PROTEIN D"/>
    <property type="match status" value="1"/>
</dbReference>
<dbReference type="Pfam" id="PF01363">
    <property type="entry name" value="FYVE"/>
    <property type="match status" value="1"/>
</dbReference>
<dbReference type="PANTHER" id="PTHR39490:SF8">
    <property type="entry name" value="ZINC FINGER FYVE DOMAIN-CONTAINING PROTEIN 21"/>
    <property type="match status" value="1"/>
</dbReference>
<proteinExistence type="predicted"/>
<evidence type="ECO:0000256" key="1">
    <source>
        <dbReference type="ARBA" id="ARBA00022723"/>
    </source>
</evidence>
<evidence type="ECO:0000259" key="5">
    <source>
        <dbReference type="PROSITE" id="PS50178"/>
    </source>
</evidence>
<dbReference type="SMART" id="SM00064">
    <property type="entry name" value="FYVE"/>
    <property type="match status" value="1"/>
</dbReference>
<organism evidence="6 7">
    <name type="scientific">Plasmopara halstedii</name>
    <name type="common">Downy mildew of sunflower</name>
    <dbReference type="NCBI Taxonomy" id="4781"/>
    <lineage>
        <taxon>Eukaryota</taxon>
        <taxon>Sar</taxon>
        <taxon>Stramenopiles</taxon>
        <taxon>Oomycota</taxon>
        <taxon>Peronosporomycetes</taxon>
        <taxon>Peronosporales</taxon>
        <taxon>Peronosporaceae</taxon>
        <taxon>Plasmopara</taxon>
    </lineage>
</organism>
<sequence>MTENPSLPLPTLCICAQSARPGLKVLSGVSLSTWREDDKMLRCKICAKKFGLLRRKHHCRACGDIFCRRCLGFYLNQDHSSRERQVSFSK</sequence>
<name>A0A0N7L577_PLAHL</name>